<dbReference type="Proteomes" id="UP000631114">
    <property type="component" value="Unassembled WGS sequence"/>
</dbReference>
<evidence type="ECO:0000256" key="5">
    <source>
        <dbReference type="ARBA" id="ARBA00022490"/>
    </source>
</evidence>
<evidence type="ECO:0000256" key="1">
    <source>
        <dbReference type="ARBA" id="ARBA00004123"/>
    </source>
</evidence>
<dbReference type="Pfam" id="PF03378">
    <property type="entry name" value="CAS_CSE1"/>
    <property type="match status" value="1"/>
</dbReference>
<dbReference type="GO" id="GO:0005829">
    <property type="term" value="C:cytosol"/>
    <property type="evidence" value="ECO:0007669"/>
    <property type="project" value="TreeGrafter"/>
</dbReference>
<dbReference type="PANTHER" id="PTHR10997">
    <property type="entry name" value="IMPORTIN-7, 8, 11"/>
    <property type="match status" value="1"/>
</dbReference>
<dbReference type="Pfam" id="PF03810">
    <property type="entry name" value="IBN_N"/>
    <property type="match status" value="1"/>
</dbReference>
<reference evidence="9 10" key="1">
    <citation type="submission" date="2020-10" db="EMBL/GenBank/DDBJ databases">
        <title>The Coptis chinensis genome and diversification of protoberbering-type alkaloids.</title>
        <authorList>
            <person name="Wang B."/>
            <person name="Shu S."/>
            <person name="Song C."/>
            <person name="Liu Y."/>
        </authorList>
    </citation>
    <scope>NUCLEOTIDE SEQUENCE [LARGE SCALE GENOMIC DNA]</scope>
    <source>
        <strain evidence="9">HL-2020</strain>
        <tissue evidence="9">Leaf</tissue>
    </source>
</reference>
<keyword evidence="5" id="KW-0963">Cytoplasm</keyword>
<dbReference type="PROSITE" id="PS50166">
    <property type="entry name" value="IMPORTIN_B_NT"/>
    <property type="match status" value="1"/>
</dbReference>
<evidence type="ECO:0000313" key="10">
    <source>
        <dbReference type="Proteomes" id="UP000631114"/>
    </source>
</evidence>
<keyword evidence="6" id="KW-0653">Protein transport</keyword>
<dbReference type="InterPro" id="IPR001494">
    <property type="entry name" value="Importin-beta_N"/>
</dbReference>
<evidence type="ECO:0000259" key="8">
    <source>
        <dbReference type="PROSITE" id="PS50166"/>
    </source>
</evidence>
<sequence>MEWNQETLQTLSQCFVQTLSPNPEPRRQAESYLSDAADRPSFGLVVLRLVADSSVDEQIRQAAAVTFKNHLRSRWVTLDGRNNNNVITLTQISDFEKEQIKELIVPLMLSSGPRIQSQLTEALAVIGKHDFPNSWPNLLPELVANLGQANNNDYACINGILSTANTLFKKFRYAYKTNELLLELKYCLDGFAKPLLEIFRRTSVLIDSTSTSGGNLRPLFESQRLCCRIFLSLNVQDLPEFFEDHMNEWMTEFRKYLTVTYPALESSGGDGLALVDNLRAAVCENINLYMEKFEEDFVGYLKDFAQAVWTLLVTASASSSRDRLTVTGIKFLTTISTSVHHTLFAGAEVLQQICESIVIPNVRLRDEDEELFEMNYVEFIRRDIEGSDLDTRRRIACELLKGVATNYKDQVTAMVGVQIKNMLAAFATNPAVNWKEKDCAIYLVVSLAMKKAGGSSVSTELIDVGNFFSSVIVPELQSQDVNGFPMLKAGALKFFTMFRNQIPKHFAITLMPDVARFLTAESNVVHSYAASCIEKLLLVKEEGGRPRYTSSDITPFLLMLMTNLFNAFKFPESEENPYVMKCIMRVVGVADVSGDVAGACITSLTSILSEVCKNPKNPVFNHYLFEAMAGLVRRACEKDVSLISAFEASLFPIIQDILAKEVTEFWPYAFQLLAQLVELSRPPIHPNYMQVFELLLSPELWKRSANVPALVRLLQAYLNKAPHELNQGEVLTKVLGIFDRLVSVSSTEELGFYVLNTVIENLGYDVISPYVGHIWSALFTRLQNHRTVKFQKSFVIFMSLFLIKHGPTRLVDSINSVQPNGNLFVTILETFWIPTLRLITGSTELKLTSVASTKLICESPLLLDASAATICGRMLDSIVTLLSRPEQERVVEEPEMPDIGEAVGYTATFVPLHNAGKKDEDPVKEIKDPKEFLVKSLARLACTSPGRIAVDKCRSQFVSSSLEVKSGSLVSASKWRFGWLKNLAASLCAFSSLLVEKSVCLLSLYPFLPKCMIFVLFCEEVKILCVSGIDWSLVLACLCLPLGYKLSGKEDSPTVTVVRQSEKVGVAGWKARRNTLGIHPFAPGLDAWNIEGWDENKEGLMERPLDFPHLHHEEIILSGFSGSSHDRVCNIFAQQCDKSQEVEHFPQTFMV</sequence>
<dbReference type="GO" id="GO:0006611">
    <property type="term" value="P:protein export from nucleus"/>
    <property type="evidence" value="ECO:0007669"/>
    <property type="project" value="TreeGrafter"/>
</dbReference>
<evidence type="ECO:0000256" key="7">
    <source>
        <dbReference type="ARBA" id="ARBA00023242"/>
    </source>
</evidence>
<dbReference type="SUPFAM" id="SSF48371">
    <property type="entry name" value="ARM repeat"/>
    <property type="match status" value="1"/>
</dbReference>
<comment type="subcellular location">
    <subcellularLocation>
        <location evidence="2">Cytoplasm</location>
    </subcellularLocation>
    <subcellularLocation>
        <location evidence="1">Nucleus</location>
    </subcellularLocation>
</comment>
<comment type="similarity">
    <text evidence="3">Belongs to the XPO2/CSE1 family.</text>
</comment>
<evidence type="ECO:0000313" key="9">
    <source>
        <dbReference type="EMBL" id="KAF9616409.1"/>
    </source>
</evidence>
<dbReference type="InterPro" id="IPR016024">
    <property type="entry name" value="ARM-type_fold"/>
</dbReference>
<comment type="caution">
    <text evidence="9">The sequence shown here is derived from an EMBL/GenBank/DDBJ whole genome shotgun (WGS) entry which is preliminary data.</text>
</comment>
<protein>
    <recommendedName>
        <fullName evidence="8">Importin N-terminal domain-containing protein</fullName>
    </recommendedName>
</protein>
<dbReference type="InterPro" id="IPR011989">
    <property type="entry name" value="ARM-like"/>
</dbReference>
<dbReference type="GO" id="GO:0031267">
    <property type="term" value="F:small GTPase binding"/>
    <property type="evidence" value="ECO:0007669"/>
    <property type="project" value="InterPro"/>
</dbReference>
<evidence type="ECO:0000256" key="2">
    <source>
        <dbReference type="ARBA" id="ARBA00004496"/>
    </source>
</evidence>
<dbReference type="AlphaFoldDB" id="A0A835IFW9"/>
<dbReference type="EMBL" id="JADFTS010000003">
    <property type="protein sequence ID" value="KAF9616409.1"/>
    <property type="molecule type" value="Genomic_DNA"/>
</dbReference>
<dbReference type="GO" id="GO:0005049">
    <property type="term" value="F:nuclear export signal receptor activity"/>
    <property type="evidence" value="ECO:0007669"/>
    <property type="project" value="TreeGrafter"/>
</dbReference>
<keyword evidence="7" id="KW-0539">Nucleus</keyword>
<evidence type="ECO:0000256" key="6">
    <source>
        <dbReference type="ARBA" id="ARBA00022927"/>
    </source>
</evidence>
<dbReference type="Pfam" id="PF08506">
    <property type="entry name" value="Cse1"/>
    <property type="match status" value="1"/>
</dbReference>
<accession>A0A835IFW9</accession>
<dbReference type="GO" id="GO:0006606">
    <property type="term" value="P:protein import into nucleus"/>
    <property type="evidence" value="ECO:0007669"/>
    <property type="project" value="TreeGrafter"/>
</dbReference>
<dbReference type="OrthoDB" id="3268246at2759"/>
<feature type="domain" description="Importin N-terminal" evidence="8">
    <location>
        <begin position="29"/>
        <end position="110"/>
    </location>
</feature>
<keyword evidence="4" id="KW-0813">Transport</keyword>
<dbReference type="InterPro" id="IPR013713">
    <property type="entry name" value="XPO2_central"/>
</dbReference>
<name>A0A835IFW9_9MAGN</name>
<evidence type="ECO:0000256" key="4">
    <source>
        <dbReference type="ARBA" id="ARBA00022448"/>
    </source>
</evidence>
<proteinExistence type="inferred from homology"/>
<gene>
    <name evidence="9" type="ORF">IFM89_029663</name>
</gene>
<dbReference type="GO" id="GO:0005635">
    <property type="term" value="C:nuclear envelope"/>
    <property type="evidence" value="ECO:0007669"/>
    <property type="project" value="TreeGrafter"/>
</dbReference>
<dbReference type="PANTHER" id="PTHR10997:SF8">
    <property type="entry name" value="EXPORTIN-2"/>
    <property type="match status" value="1"/>
</dbReference>
<dbReference type="InterPro" id="IPR005043">
    <property type="entry name" value="XPO2_C"/>
</dbReference>
<keyword evidence="10" id="KW-1185">Reference proteome</keyword>
<evidence type="ECO:0000256" key="3">
    <source>
        <dbReference type="ARBA" id="ARBA00008669"/>
    </source>
</evidence>
<dbReference type="Gene3D" id="1.25.10.10">
    <property type="entry name" value="Leucine-rich Repeat Variant"/>
    <property type="match status" value="1"/>
</dbReference>
<dbReference type="FunFam" id="1.25.10.10:FF:000057">
    <property type="entry name" value="Exportin-2 isoform 1"/>
    <property type="match status" value="1"/>
</dbReference>
<organism evidence="9 10">
    <name type="scientific">Coptis chinensis</name>
    <dbReference type="NCBI Taxonomy" id="261450"/>
    <lineage>
        <taxon>Eukaryota</taxon>
        <taxon>Viridiplantae</taxon>
        <taxon>Streptophyta</taxon>
        <taxon>Embryophyta</taxon>
        <taxon>Tracheophyta</taxon>
        <taxon>Spermatophyta</taxon>
        <taxon>Magnoliopsida</taxon>
        <taxon>Ranunculales</taxon>
        <taxon>Ranunculaceae</taxon>
        <taxon>Coptidoideae</taxon>
        <taxon>Coptis</taxon>
    </lineage>
</organism>
<dbReference type="SMART" id="SM00913">
    <property type="entry name" value="IBN_N"/>
    <property type="match status" value="1"/>
</dbReference>